<name>A0A7J9LKN5_GOSSC</name>
<proteinExistence type="predicted"/>
<accession>A0A7J9LKN5</accession>
<feature type="non-terminal residue" evidence="1">
    <location>
        <position position="1"/>
    </location>
</feature>
<feature type="non-terminal residue" evidence="1">
    <location>
        <position position="48"/>
    </location>
</feature>
<gene>
    <name evidence="1" type="ORF">Goshw_006285</name>
</gene>
<reference evidence="1 2" key="1">
    <citation type="journal article" date="2019" name="Genome Biol. Evol.">
        <title>Insights into the evolution of the New World diploid cottons (Gossypium, subgenus Houzingenia) based on genome sequencing.</title>
        <authorList>
            <person name="Grover C.E."/>
            <person name="Arick M.A. 2nd"/>
            <person name="Thrash A."/>
            <person name="Conover J.L."/>
            <person name="Sanders W.S."/>
            <person name="Peterson D.G."/>
            <person name="Frelichowski J.E."/>
            <person name="Scheffler J.A."/>
            <person name="Scheffler B.E."/>
            <person name="Wendel J.F."/>
        </authorList>
    </citation>
    <scope>NUCLEOTIDE SEQUENCE [LARGE SCALE GENOMIC DNA]</scope>
    <source>
        <strain evidence="1">1</strain>
        <tissue evidence="1">Leaf</tissue>
    </source>
</reference>
<evidence type="ECO:0000313" key="1">
    <source>
        <dbReference type="EMBL" id="MBA0859385.1"/>
    </source>
</evidence>
<sequence>GIPERVYPFSKGVCHNLYDFCCGGSNIYSLEPLPSAQELEEKSRPYTC</sequence>
<organism evidence="1 2">
    <name type="scientific">Gossypium schwendimanii</name>
    <name type="common">Cotton</name>
    <dbReference type="NCBI Taxonomy" id="34291"/>
    <lineage>
        <taxon>Eukaryota</taxon>
        <taxon>Viridiplantae</taxon>
        <taxon>Streptophyta</taxon>
        <taxon>Embryophyta</taxon>
        <taxon>Tracheophyta</taxon>
        <taxon>Spermatophyta</taxon>
        <taxon>Magnoliopsida</taxon>
        <taxon>eudicotyledons</taxon>
        <taxon>Gunneridae</taxon>
        <taxon>Pentapetalae</taxon>
        <taxon>rosids</taxon>
        <taxon>malvids</taxon>
        <taxon>Malvales</taxon>
        <taxon>Malvaceae</taxon>
        <taxon>Malvoideae</taxon>
        <taxon>Gossypium</taxon>
    </lineage>
</organism>
<dbReference type="Proteomes" id="UP000593576">
    <property type="component" value="Unassembled WGS sequence"/>
</dbReference>
<keyword evidence="2" id="KW-1185">Reference proteome</keyword>
<dbReference type="EMBL" id="JABFAF010000007">
    <property type="protein sequence ID" value="MBA0859385.1"/>
    <property type="molecule type" value="Genomic_DNA"/>
</dbReference>
<evidence type="ECO:0000313" key="2">
    <source>
        <dbReference type="Proteomes" id="UP000593576"/>
    </source>
</evidence>
<comment type="caution">
    <text evidence="1">The sequence shown here is derived from an EMBL/GenBank/DDBJ whole genome shotgun (WGS) entry which is preliminary data.</text>
</comment>
<dbReference type="OrthoDB" id="9909019at2759"/>
<dbReference type="AlphaFoldDB" id="A0A7J9LKN5"/>
<protein>
    <submittedName>
        <fullName evidence="1">Uncharacterized protein</fullName>
    </submittedName>
</protein>